<evidence type="ECO:0000256" key="8">
    <source>
        <dbReference type="SAM" id="SignalP"/>
    </source>
</evidence>
<dbReference type="AlphaFoldDB" id="A0A1W2DVG3"/>
<keyword evidence="8" id="KW-0732">Signal</keyword>
<evidence type="ECO:0000256" key="7">
    <source>
        <dbReference type="PROSITE-ProRule" id="PRU01360"/>
    </source>
</evidence>
<dbReference type="Pfam" id="PF07715">
    <property type="entry name" value="Plug"/>
    <property type="match status" value="1"/>
</dbReference>
<comment type="similarity">
    <text evidence="7">Belongs to the TonB-dependent receptor family.</text>
</comment>
<evidence type="ECO:0000256" key="2">
    <source>
        <dbReference type="ARBA" id="ARBA00022448"/>
    </source>
</evidence>
<dbReference type="NCBIfam" id="TIGR04056">
    <property type="entry name" value="OMP_RagA_SusC"/>
    <property type="match status" value="1"/>
</dbReference>
<evidence type="ECO:0000313" key="11">
    <source>
        <dbReference type="Proteomes" id="UP000192678"/>
    </source>
</evidence>
<dbReference type="InterPro" id="IPR012910">
    <property type="entry name" value="Plug_dom"/>
</dbReference>
<reference evidence="10 11" key="1">
    <citation type="submission" date="2017-04" db="EMBL/GenBank/DDBJ databases">
        <authorList>
            <person name="Afonso C.L."/>
            <person name="Miller P.J."/>
            <person name="Scott M.A."/>
            <person name="Spackman E."/>
            <person name="Goraichik I."/>
            <person name="Dimitrov K.M."/>
            <person name="Suarez D.L."/>
            <person name="Swayne D.E."/>
        </authorList>
    </citation>
    <scope>NUCLEOTIDE SEQUENCE [LARGE SCALE GENOMIC DNA]</scope>
    <source>
        <strain evidence="10 11">DSM 19625</strain>
    </source>
</reference>
<keyword evidence="5 7" id="KW-0472">Membrane</keyword>
<gene>
    <name evidence="10" type="ORF">SAMN04488101_108166</name>
</gene>
<dbReference type="SUPFAM" id="SSF56935">
    <property type="entry name" value="Porins"/>
    <property type="match status" value="1"/>
</dbReference>
<dbReference type="Gene3D" id="2.40.170.20">
    <property type="entry name" value="TonB-dependent receptor, beta-barrel domain"/>
    <property type="match status" value="1"/>
</dbReference>
<feature type="chain" id="PRO_5012348268" evidence="8">
    <location>
        <begin position="22"/>
        <end position="1064"/>
    </location>
</feature>
<evidence type="ECO:0000256" key="3">
    <source>
        <dbReference type="ARBA" id="ARBA00022452"/>
    </source>
</evidence>
<comment type="subcellular location">
    <subcellularLocation>
        <location evidence="1 7">Cell outer membrane</location>
        <topology evidence="1 7">Multi-pass membrane protein</topology>
    </subcellularLocation>
</comment>
<dbReference type="PROSITE" id="PS52016">
    <property type="entry name" value="TONB_DEPENDENT_REC_3"/>
    <property type="match status" value="1"/>
</dbReference>
<feature type="signal peptide" evidence="8">
    <location>
        <begin position="1"/>
        <end position="21"/>
    </location>
</feature>
<protein>
    <submittedName>
        <fullName evidence="10">TonB-linked outer membrane protein, SusC/RagA family</fullName>
    </submittedName>
</protein>
<dbReference type="EMBL" id="FWYB01000008">
    <property type="protein sequence ID" value="SMD01347.1"/>
    <property type="molecule type" value="Genomic_DNA"/>
</dbReference>
<keyword evidence="6 7" id="KW-0998">Cell outer membrane</keyword>
<sequence>MKKTILYIVLAVLCLIFSAKAQTQPFLLTGQVSDQGGRAIPNASLQIKGEKTTALSNEEGKFFMKSTKPTGILTVSHIGYEAVELDFNGNSLKPFNIILKEDNSQLKEVEIVSTGYQNIPKERATGSFVLIDSALLNRRVSTNILDRLDGVTSGLIFNRNKTPGANDFNIRGRSTILGEDKPLIILDNFPYEGDINAINPNDVKSINILKDAAAASIWGTRAGNGVIVISTYKGNYNTKQKISINTNITIGEKPDLFQAPWFSSSHWIEIEQFLYTKGAYTTVISNGYGAISPAVEIMDQKKMNKISYADSLSRINELKAYDVRNDMLKYLYRSNVNQQYAFNLNGGGNQNRYSVSAGYDNNLYSKTTDSYNRLTLNASNSYRFLNDRIELTAGLLFTNSRSKSNIYNYSPGSPYERLADSEGKPMAVRNQLRLSYIDTAGKGKLLDWQYRPIDENLPETQSGLTSYTINAGLNYLIINGLKASVLYQYQLQTIEQKTAHLKDSFYARNLINRFSSINSTTRSVLRIIPSGDILNDLRTNYQSNNARFQLNYDTYMTEDHQITALGGIEVRDNHSENIAQTLYGYNESIGINANSTIDFTRDNPLYYNPASSERIDPGQSTGYILDHYVSFYFNGAYSFKERYGLSFSIRKDESNLFGVKPNQKGVPLWSAGLLWNISKESFYRAKWLPYLKLRASYGYSGNVSKSISAYLTASSTGPNVYGPVYGRIVNPPNPSLKWERIKVINLGLDFASKKNVISGSIEPYFKYGIDLFGESPLAPQTGVITYKGNSANTVTKGIDVTINTINLNGAIKWNSNILFSYNQDKVTKYLVAAGTNSAVTSAAYNNPIVGNPYFAIYAYKWSALDDKGDPMVIYNGTPSKAYSVISSSLDRNNIRYLGSLVPTKFGNIRNMLSYKDLELSANITYRLGYYFRRISLDNAAIYGTKGFQSEVDYDLRWQKPGDEKNTSVPTLMYPNSAQRTNIYTYSDILVEKADNIKLQDIRFSVQLKNPFKHAISSLQMYVYVNNIGYLWKANSYGLDPDNFRQDITSFSSQKTIALGLKANL</sequence>
<dbReference type="SUPFAM" id="SSF49464">
    <property type="entry name" value="Carboxypeptidase regulatory domain-like"/>
    <property type="match status" value="1"/>
</dbReference>
<dbReference type="InterPro" id="IPR037066">
    <property type="entry name" value="Plug_dom_sf"/>
</dbReference>
<organism evidence="10 11">
    <name type="scientific">Pedobacter nyackensis</name>
    <dbReference type="NCBI Taxonomy" id="475255"/>
    <lineage>
        <taxon>Bacteria</taxon>
        <taxon>Pseudomonadati</taxon>
        <taxon>Bacteroidota</taxon>
        <taxon>Sphingobacteriia</taxon>
        <taxon>Sphingobacteriales</taxon>
        <taxon>Sphingobacteriaceae</taxon>
        <taxon>Pedobacter</taxon>
    </lineage>
</organism>
<dbReference type="InterPro" id="IPR008969">
    <property type="entry name" value="CarboxyPept-like_regulatory"/>
</dbReference>
<dbReference type="OrthoDB" id="9768177at2"/>
<dbReference type="InterPro" id="IPR039426">
    <property type="entry name" value="TonB-dep_rcpt-like"/>
</dbReference>
<dbReference type="RefSeq" id="WP_084290261.1">
    <property type="nucleotide sequence ID" value="NZ_FWYB01000008.1"/>
</dbReference>
<evidence type="ECO:0000256" key="5">
    <source>
        <dbReference type="ARBA" id="ARBA00023136"/>
    </source>
</evidence>
<dbReference type="InterPro" id="IPR036942">
    <property type="entry name" value="Beta-barrel_TonB_sf"/>
</dbReference>
<accession>A0A1W2DVG3</accession>
<name>A0A1W2DVG3_9SPHI</name>
<dbReference type="STRING" id="475255.SAMN04488101_108166"/>
<evidence type="ECO:0000256" key="4">
    <source>
        <dbReference type="ARBA" id="ARBA00022692"/>
    </source>
</evidence>
<proteinExistence type="inferred from homology"/>
<dbReference type="Pfam" id="PF13715">
    <property type="entry name" value="CarbopepD_reg_2"/>
    <property type="match status" value="1"/>
</dbReference>
<keyword evidence="2 7" id="KW-0813">Transport</keyword>
<evidence type="ECO:0000256" key="6">
    <source>
        <dbReference type="ARBA" id="ARBA00023237"/>
    </source>
</evidence>
<keyword evidence="3 7" id="KW-1134">Transmembrane beta strand</keyword>
<keyword evidence="4 7" id="KW-0812">Transmembrane</keyword>
<dbReference type="Gene3D" id="2.60.40.1120">
    <property type="entry name" value="Carboxypeptidase-like, regulatory domain"/>
    <property type="match status" value="1"/>
</dbReference>
<dbReference type="Proteomes" id="UP000192678">
    <property type="component" value="Unassembled WGS sequence"/>
</dbReference>
<dbReference type="GO" id="GO:0009279">
    <property type="term" value="C:cell outer membrane"/>
    <property type="evidence" value="ECO:0007669"/>
    <property type="project" value="UniProtKB-SubCell"/>
</dbReference>
<evidence type="ECO:0000313" key="10">
    <source>
        <dbReference type="EMBL" id="SMD01347.1"/>
    </source>
</evidence>
<dbReference type="InterPro" id="IPR023996">
    <property type="entry name" value="TonB-dep_OMP_SusC/RagA"/>
</dbReference>
<dbReference type="Gene3D" id="2.170.130.10">
    <property type="entry name" value="TonB-dependent receptor, plug domain"/>
    <property type="match status" value="1"/>
</dbReference>
<keyword evidence="11" id="KW-1185">Reference proteome</keyword>
<evidence type="ECO:0000259" key="9">
    <source>
        <dbReference type="Pfam" id="PF07715"/>
    </source>
</evidence>
<evidence type="ECO:0000256" key="1">
    <source>
        <dbReference type="ARBA" id="ARBA00004571"/>
    </source>
</evidence>
<feature type="domain" description="TonB-dependent receptor plug" evidence="9">
    <location>
        <begin position="121"/>
        <end position="226"/>
    </location>
</feature>